<evidence type="ECO:0000313" key="1">
    <source>
        <dbReference type="EMBL" id="CAK7338123.1"/>
    </source>
</evidence>
<evidence type="ECO:0008006" key="3">
    <source>
        <dbReference type="Google" id="ProtNLM"/>
    </source>
</evidence>
<accession>A0AAV1RR10</accession>
<name>A0AAV1RR10_9ROSI</name>
<organism evidence="1 2">
    <name type="scientific">Dovyalis caffra</name>
    <dbReference type="NCBI Taxonomy" id="77055"/>
    <lineage>
        <taxon>Eukaryota</taxon>
        <taxon>Viridiplantae</taxon>
        <taxon>Streptophyta</taxon>
        <taxon>Embryophyta</taxon>
        <taxon>Tracheophyta</taxon>
        <taxon>Spermatophyta</taxon>
        <taxon>Magnoliopsida</taxon>
        <taxon>eudicotyledons</taxon>
        <taxon>Gunneridae</taxon>
        <taxon>Pentapetalae</taxon>
        <taxon>rosids</taxon>
        <taxon>fabids</taxon>
        <taxon>Malpighiales</taxon>
        <taxon>Salicaceae</taxon>
        <taxon>Flacourtieae</taxon>
        <taxon>Dovyalis</taxon>
    </lineage>
</organism>
<sequence>MKERIPRGGFELKPRHVGSYLAQIYWRTILLFNFTLKERACIARINETRRNPLRLSPEMKTIHSDIEEPSVSMTDKIIAGWFQLGRWEKTLLNAIEKKLHIVEEKLCENIVTERFRMVRLRNIRNLGLPFGKPFPLGRFGFDAINVNPINANPLIDMVPQEIGSYDTFVTNPSNNNRSDVERTTSAWQS</sequence>
<comment type="caution">
    <text evidence="1">The sequence shown here is derived from an EMBL/GenBank/DDBJ whole genome shotgun (WGS) entry which is preliminary data.</text>
</comment>
<dbReference type="EMBL" id="CAWUPB010001111">
    <property type="protein sequence ID" value="CAK7338123.1"/>
    <property type="molecule type" value="Genomic_DNA"/>
</dbReference>
<dbReference type="Proteomes" id="UP001314170">
    <property type="component" value="Unassembled WGS sequence"/>
</dbReference>
<keyword evidence="2" id="KW-1185">Reference proteome</keyword>
<evidence type="ECO:0000313" key="2">
    <source>
        <dbReference type="Proteomes" id="UP001314170"/>
    </source>
</evidence>
<gene>
    <name evidence="1" type="ORF">DCAF_LOCUS13165</name>
</gene>
<proteinExistence type="predicted"/>
<protein>
    <recommendedName>
        <fullName evidence="3">Ribosomal protein S3</fullName>
    </recommendedName>
</protein>
<dbReference type="AlphaFoldDB" id="A0AAV1RR10"/>
<reference evidence="1 2" key="1">
    <citation type="submission" date="2024-01" db="EMBL/GenBank/DDBJ databases">
        <authorList>
            <person name="Waweru B."/>
        </authorList>
    </citation>
    <scope>NUCLEOTIDE SEQUENCE [LARGE SCALE GENOMIC DNA]</scope>
</reference>